<organism evidence="2 3">
    <name type="scientific">Pseudonocardia thermophila</name>
    <dbReference type="NCBI Taxonomy" id="1848"/>
    <lineage>
        <taxon>Bacteria</taxon>
        <taxon>Bacillati</taxon>
        <taxon>Actinomycetota</taxon>
        <taxon>Actinomycetes</taxon>
        <taxon>Pseudonocardiales</taxon>
        <taxon>Pseudonocardiaceae</taxon>
        <taxon>Pseudonocardia</taxon>
    </lineage>
</organism>
<keyword evidence="1" id="KW-0472">Membrane</keyword>
<dbReference type="Proteomes" id="UP000184363">
    <property type="component" value="Unassembled WGS sequence"/>
</dbReference>
<accession>A0A1M6W0F5</accession>
<keyword evidence="1" id="KW-0812">Transmembrane</keyword>
<feature type="transmembrane region" description="Helical" evidence="1">
    <location>
        <begin position="197"/>
        <end position="218"/>
    </location>
</feature>
<dbReference type="EMBL" id="FRAP01000013">
    <property type="protein sequence ID" value="SHK87076.1"/>
    <property type="molecule type" value="Genomic_DNA"/>
</dbReference>
<name>A0A1M6W0F5_PSETH</name>
<gene>
    <name evidence="2" type="ORF">SAMN05443637_113155</name>
</gene>
<protein>
    <recommendedName>
        <fullName evidence="4">DUF998 domain-containing protein</fullName>
    </recommendedName>
</protein>
<dbReference type="Pfam" id="PF06197">
    <property type="entry name" value="DUF998"/>
    <property type="match status" value="1"/>
</dbReference>
<evidence type="ECO:0008006" key="4">
    <source>
        <dbReference type="Google" id="ProtNLM"/>
    </source>
</evidence>
<feature type="transmembrane region" description="Helical" evidence="1">
    <location>
        <begin position="156"/>
        <end position="177"/>
    </location>
</feature>
<sequence length="249" mass="26020">MRTRSARRWWGVGTLLLAVLALLSAARCVITMVYLGFEFSAEVNPIRTPASYYVFVEGGSAPFTSAAVALAVAALAVLVGMTWAGAHMSGRPTVLFSVWSLCLILAAIFPTDNSPDITSFSGWVHQFAGAGILMLLSFAGLAAAAQLAENPAWQPVVPIVRVLSLGAGVLTSLYIASRVIELAPEAFAAIGVVDFGGLLQRASMAFQIGVVMALALHLMRVSWHALRAGSAEPAAPDGPVRLGDPPATC</sequence>
<evidence type="ECO:0000313" key="3">
    <source>
        <dbReference type="Proteomes" id="UP000184363"/>
    </source>
</evidence>
<evidence type="ECO:0000256" key="1">
    <source>
        <dbReference type="SAM" id="Phobius"/>
    </source>
</evidence>
<keyword evidence="1" id="KW-1133">Transmembrane helix</keyword>
<feature type="transmembrane region" description="Helical" evidence="1">
    <location>
        <begin position="123"/>
        <end position="144"/>
    </location>
</feature>
<dbReference type="InterPro" id="IPR009339">
    <property type="entry name" value="DUF998"/>
</dbReference>
<proteinExistence type="predicted"/>
<dbReference type="STRING" id="1848.SAMN05443637_113155"/>
<evidence type="ECO:0000313" key="2">
    <source>
        <dbReference type="EMBL" id="SHK87076.1"/>
    </source>
</evidence>
<feature type="transmembrane region" description="Helical" evidence="1">
    <location>
        <begin position="93"/>
        <end position="111"/>
    </location>
</feature>
<keyword evidence="3" id="KW-1185">Reference proteome</keyword>
<dbReference type="AlphaFoldDB" id="A0A1M6W0F5"/>
<feature type="transmembrane region" description="Helical" evidence="1">
    <location>
        <begin position="52"/>
        <end position="81"/>
    </location>
</feature>
<reference evidence="2 3" key="1">
    <citation type="submission" date="2016-11" db="EMBL/GenBank/DDBJ databases">
        <authorList>
            <person name="Jaros S."/>
            <person name="Januszkiewicz K."/>
            <person name="Wedrychowicz H."/>
        </authorList>
    </citation>
    <scope>NUCLEOTIDE SEQUENCE [LARGE SCALE GENOMIC DNA]</scope>
    <source>
        <strain evidence="2 3">DSM 43832</strain>
    </source>
</reference>